<sequence length="602" mass="69094">MDNSSSIPFLNANKEALASYQKLVNHPALQEKFEIQSYQLDSDLQLSNSFNFKGKQTNLEAAARLLQKNYKNKSFPTVLLTDGNQTNGNEYEFSFDPLNKVFPIVLGDTTKVTDLKITQVNVNKYAFYKNQFPVEIFATYSGKEAITANFKIFQGKSILVNQIISFSPQKKTAVVQVVLPANKIGLQLYKAQIIASKKEKNPFNNTSSFAVEVMDQKTEIALLSAINHPDIGALKRAIESNVQRKVTVIKPQYINELKKYKLVIFYQPNKHFNTAFETTKQAGLNSFIITGTSTDYSFLNQQQSDVVFKMSNQMEDYFANFNSEFTLFSSENIGFESFPPLQNSFGTINAKGNSSVLLSSKIRGIDTESPMLVFSENQGKRAAYLFGENSWKWRSHYFIENQNFEKYDTFIDKIIQYLSTNSVKQSLVVEHQLVYNLGDPIEISAYYLNKNFEFDEKARFEISIVNTTSKMNRKYDFSRASNSFKVNLESLPAGKYNFIVTELNSKERFSNTLEILDFDVEKQFVNPDELRLQQLANYTKGNLFYPDKTDQLIQKLLAESEYQPIQKDVVIKSPLIEWVSLLIFLLFILSLEWFVRKYNGLL</sequence>
<feature type="transmembrane region" description="Helical" evidence="1">
    <location>
        <begin position="575"/>
        <end position="595"/>
    </location>
</feature>
<gene>
    <name evidence="2" type="ORF">GENT11_15820</name>
</gene>
<reference evidence="2 3" key="1">
    <citation type="journal article" date="2022" name="Int. J. Syst. Evol. Microbiol.">
        <title>Flavobacterium ammonificans sp. nov. and Flavobacterium ammoniigenes sp. nov., ammonifying bacteria isolated from surface river water.</title>
        <authorList>
            <person name="Watanabe K."/>
            <person name="Kitamura T."/>
            <person name="Ogata Y."/>
            <person name="Shindo C."/>
            <person name="Suda W."/>
        </authorList>
    </citation>
    <scope>NUCLEOTIDE SEQUENCE [LARGE SCALE GENOMIC DNA]</scope>
    <source>
        <strain evidence="2 3">GENT11</strain>
    </source>
</reference>
<accession>A0ABN6KVY6</accession>
<organism evidence="2 3">
    <name type="scientific">Flavobacterium ammonificans</name>
    <dbReference type="NCBI Taxonomy" id="1751056"/>
    <lineage>
        <taxon>Bacteria</taxon>
        <taxon>Pseudomonadati</taxon>
        <taxon>Bacteroidota</taxon>
        <taxon>Flavobacteriia</taxon>
        <taxon>Flavobacteriales</taxon>
        <taxon>Flavobacteriaceae</taxon>
        <taxon>Flavobacterium</taxon>
    </lineage>
</organism>
<evidence type="ECO:0000256" key="1">
    <source>
        <dbReference type="SAM" id="Phobius"/>
    </source>
</evidence>
<reference evidence="2 3" key="2">
    <citation type="journal article" date="2022" name="Microorganisms">
        <title>Complete Genome Sequences of Two Flavobacterium ammonificans Strains and a Flavobacterium ammoniigenes Strain of Ammonifying Bacterioplankton Isolated from Surface River Water.</title>
        <authorList>
            <person name="Suda W."/>
            <person name="Ogata Y."/>
            <person name="Shindo C."/>
            <person name="Watanabe K."/>
        </authorList>
    </citation>
    <scope>NUCLEOTIDE SEQUENCE [LARGE SCALE GENOMIC DNA]</scope>
    <source>
        <strain evidence="2 3">GENT11</strain>
    </source>
</reference>
<name>A0ABN6KVY6_9FLAO</name>
<dbReference type="Proteomes" id="UP001319865">
    <property type="component" value="Chromosome"/>
</dbReference>
<evidence type="ECO:0000313" key="2">
    <source>
        <dbReference type="EMBL" id="BDB53270.1"/>
    </source>
</evidence>
<protein>
    <recommendedName>
        <fullName evidence="4">VWA domain-containing protein</fullName>
    </recommendedName>
</protein>
<keyword evidence="1" id="KW-0812">Transmembrane</keyword>
<dbReference type="PANTHER" id="PTHR37947:SF1">
    <property type="entry name" value="BLL2462 PROTEIN"/>
    <property type="match status" value="1"/>
</dbReference>
<evidence type="ECO:0000313" key="3">
    <source>
        <dbReference type="Proteomes" id="UP001319865"/>
    </source>
</evidence>
<keyword evidence="1" id="KW-1133">Transmembrane helix</keyword>
<proteinExistence type="predicted"/>
<keyword evidence="3" id="KW-1185">Reference proteome</keyword>
<dbReference type="EMBL" id="AP025183">
    <property type="protein sequence ID" value="BDB53270.1"/>
    <property type="molecule type" value="Genomic_DNA"/>
</dbReference>
<evidence type="ECO:0008006" key="4">
    <source>
        <dbReference type="Google" id="ProtNLM"/>
    </source>
</evidence>
<keyword evidence="1" id="KW-0472">Membrane</keyword>
<dbReference type="PANTHER" id="PTHR37947">
    <property type="entry name" value="BLL2462 PROTEIN"/>
    <property type="match status" value="1"/>
</dbReference>